<evidence type="ECO:0000313" key="2">
    <source>
        <dbReference type="Proteomes" id="UP000620327"/>
    </source>
</evidence>
<comment type="caution">
    <text evidence="1">The sequence shown here is derived from an EMBL/GenBank/DDBJ whole genome shotgun (WGS) entry which is preliminary data.</text>
</comment>
<dbReference type="AlphaFoldDB" id="A0A923SCT1"/>
<evidence type="ECO:0000313" key="1">
    <source>
        <dbReference type="EMBL" id="MBC5772342.1"/>
    </source>
</evidence>
<proteinExistence type="predicted"/>
<protein>
    <submittedName>
        <fullName evidence="1">Uncharacterized protein</fullName>
    </submittedName>
</protein>
<organism evidence="1 2">
    <name type="scientific">Dysosmobacter segnis</name>
    <dbReference type="NCBI Taxonomy" id="2763042"/>
    <lineage>
        <taxon>Bacteria</taxon>
        <taxon>Bacillati</taxon>
        <taxon>Bacillota</taxon>
        <taxon>Clostridia</taxon>
        <taxon>Eubacteriales</taxon>
        <taxon>Oscillospiraceae</taxon>
        <taxon>Dysosmobacter</taxon>
    </lineage>
</organism>
<keyword evidence="2" id="KW-1185">Reference proteome</keyword>
<dbReference type="EMBL" id="JACOQI010000067">
    <property type="protein sequence ID" value="MBC5772342.1"/>
    <property type="molecule type" value="Genomic_DNA"/>
</dbReference>
<dbReference type="Proteomes" id="UP000620327">
    <property type="component" value="Unassembled WGS sequence"/>
</dbReference>
<sequence>MENETLIKQAVAGIRNSFSDDHIYITPSGEFAVLEFDANEREFFLPVDGLAGYRAWCEAEKQRVTTNPFCASCEYLGTCLSEHLRDVKSMDNSCNGFKGLLLRWEEECSSVIGND</sequence>
<name>A0A923SCT1_9FIRM</name>
<gene>
    <name evidence="1" type="ORF">H8Z83_18920</name>
</gene>
<reference evidence="1" key="1">
    <citation type="submission" date="2020-08" db="EMBL/GenBank/DDBJ databases">
        <title>Genome public.</title>
        <authorList>
            <person name="Liu C."/>
            <person name="Sun Q."/>
        </authorList>
    </citation>
    <scope>NUCLEOTIDE SEQUENCE</scope>
    <source>
        <strain evidence="1">BX15</strain>
    </source>
</reference>
<accession>A0A923SCT1</accession>